<dbReference type="Gene3D" id="3.90.320.10">
    <property type="match status" value="1"/>
</dbReference>
<evidence type="ECO:0000313" key="1">
    <source>
        <dbReference type="EMBL" id="VEN74024.1"/>
    </source>
</evidence>
<reference evidence="1" key="1">
    <citation type="submission" date="2019-01" db="EMBL/GenBank/DDBJ databases">
        <authorList>
            <consortium name="Genoscope - CEA"/>
            <person name="William W."/>
        </authorList>
    </citation>
    <scope>NUCLEOTIDE SEQUENCE</scope>
    <source>
        <strain evidence="1">CR-1</strain>
    </source>
</reference>
<proteinExistence type="predicted"/>
<protein>
    <recommendedName>
        <fullName evidence="2">AAA+ ATPase domain-containing protein</fullName>
    </recommendedName>
</protein>
<dbReference type="EMBL" id="CAACVI010000015">
    <property type="protein sequence ID" value="VEN74024.1"/>
    <property type="molecule type" value="Genomic_DNA"/>
</dbReference>
<evidence type="ECO:0008006" key="2">
    <source>
        <dbReference type="Google" id="ProtNLM"/>
    </source>
</evidence>
<name>A0A484HHY7_9BACT</name>
<gene>
    <name evidence="1" type="ORF">EPICR_220011</name>
</gene>
<dbReference type="InterPro" id="IPR011604">
    <property type="entry name" value="PDDEXK-like_dom_sf"/>
</dbReference>
<dbReference type="Pfam" id="PF14516">
    <property type="entry name" value="AAA_35"/>
    <property type="match status" value="1"/>
</dbReference>
<dbReference type="Gene3D" id="3.40.50.300">
    <property type="entry name" value="P-loop containing nucleotide triphosphate hydrolases"/>
    <property type="match status" value="1"/>
</dbReference>
<dbReference type="SUPFAM" id="SSF52540">
    <property type="entry name" value="P-loop containing nucleoside triphosphate hydrolases"/>
    <property type="match status" value="1"/>
</dbReference>
<dbReference type="AlphaFoldDB" id="A0A484HHY7"/>
<sequence>MRTFSSYGPIDTDLHYYAPRKETLDFVHRQLLGRAPEKDGHYITVWGPRQTGKTWALNQIFSKINSDERFDAVKVDMEPLKTEKNVGTVLSSVADEIAYDLEKDISGVETPEQFQRIFLKETLDKPLVLILDEFDALEEEVLSAIVGVFRNIYNVRQRQADKKTGEKKYLLHSAALIGVRSALGIENQKGSPFNVQRSVHIPNLTSEEVEGMFRWHERESGQKVEREVIERLFYETQGQPGLVCWFGELLTEGWDQFRVSKDMPVDMALFEEAWLAAVSLLPNNNILNIISKAKQEPYKDTVLELFGTGKKMLFEYDDPLLNFLYMNGVIDIERGKERKIYAKFSSPFVQKRLFSHFAREIHRDPGMIYDPFEDMEGAVAEDSLDIVHIIKRYQTYLIENRDWALKNAPRRSDLRIYEAVFHFNLYKYLSGFLESFKGEIYPEFPTGNGKIDLIVRHAGRVYGIEVKTFKNRPAYFEALAQAALYGKQLGLEEITLVFFIEKIDDANRAKYEVDFLDEAAGVKVLPVFVETG</sequence>
<accession>A0A484HHY7</accession>
<dbReference type="InterPro" id="IPR027417">
    <property type="entry name" value="P-loop_NTPase"/>
</dbReference>
<organism evidence="1">
    <name type="scientific">uncultured Desulfobacteraceae bacterium</name>
    <dbReference type="NCBI Taxonomy" id="218296"/>
    <lineage>
        <taxon>Bacteria</taxon>
        <taxon>Pseudomonadati</taxon>
        <taxon>Thermodesulfobacteriota</taxon>
        <taxon>Desulfobacteria</taxon>
        <taxon>Desulfobacterales</taxon>
        <taxon>Desulfobacteraceae</taxon>
        <taxon>environmental samples</taxon>
    </lineage>
</organism>